<keyword evidence="2" id="KW-0460">Magnesium</keyword>
<feature type="binding site" evidence="2">
    <location>
        <position position="43"/>
    </location>
    <ligand>
        <name>Mg(2+)</name>
        <dbReference type="ChEBI" id="CHEBI:18420"/>
        <label>1</label>
    </ligand>
</feature>
<feature type="binding site" evidence="2">
    <location>
        <position position="121"/>
    </location>
    <ligand>
        <name>Mg(2+)</name>
        <dbReference type="ChEBI" id="CHEBI:18420"/>
        <label>1</label>
    </ligand>
</feature>
<comment type="miscellaneous">
    <text evidence="2">Reaction mechanism of ThiL seems to utilize a direct, inline transfer of the gamma-phosphate of ATP to TMP rather than a phosphorylated enzyme intermediate.</text>
</comment>
<sequence length="338" mass="36265">MITLRDIGEREIIRRFLSPLVAGLGDDCAQVRVDAGIAVLTTDPVPVPAAYVIGGDDDKYWVGWLLVVINASDLAASGCDPIGFLAALECPSAWDVHAFGRLVEGIRDACRAHKIRYLGGNLKEAEILSATGTALGLCVDRLPLTRRGATSGDLIVLIGKPPAFWRDALAVRAGDQADRTGPLFRPTAQNEVMAALSRQGLVKASIDNSDGLLPSLEQLALASSVSITLDLIQMRAGMTAGPADLDPVRLMLGWGDWNVVCAIDSMNFEQVRLVALSQNSNCIAIGRADSGDQVFWGRGDHKTVVPRLESERFAKDSWFSEGIDGYVSRLMTIPIPDA</sequence>
<feature type="binding site" evidence="2">
    <location>
        <position position="41"/>
    </location>
    <ligand>
        <name>Mg(2+)</name>
        <dbReference type="ChEBI" id="CHEBI:18420"/>
        <label>4</label>
    </ligand>
</feature>
<dbReference type="PANTHER" id="PTHR30270:SF3">
    <property type="entry name" value="THIAMINE-MONOPHOSPHATE KINASE"/>
    <property type="match status" value="1"/>
</dbReference>
<feature type="binding site" evidence="2">
    <location>
        <position position="73"/>
    </location>
    <ligand>
        <name>Mg(2+)</name>
        <dbReference type="ChEBI" id="CHEBI:18420"/>
        <label>2</label>
    </ligand>
</feature>
<dbReference type="Gene3D" id="3.30.1330.10">
    <property type="entry name" value="PurM-like, N-terminal domain"/>
    <property type="match status" value="1"/>
</dbReference>
<keyword evidence="2" id="KW-0067">ATP-binding</keyword>
<dbReference type="InterPro" id="IPR016188">
    <property type="entry name" value="PurM-like_N"/>
</dbReference>
<comment type="function">
    <text evidence="2">Catalyzes the ATP-dependent phosphorylation of thiamine-monophosphate (TMP) to form thiamine-pyrophosphate (TPP), the active form of vitamin B1.</text>
</comment>
<accession>A0ABS3B334</accession>
<dbReference type="Gene3D" id="3.90.650.10">
    <property type="entry name" value="PurM-like C-terminal domain"/>
    <property type="match status" value="1"/>
</dbReference>
<dbReference type="Pfam" id="PF00586">
    <property type="entry name" value="AIRS"/>
    <property type="match status" value="1"/>
</dbReference>
<comment type="similarity">
    <text evidence="2">Belongs to the thiamine-monophosphate kinase family.</text>
</comment>
<keyword evidence="1 2" id="KW-0784">Thiamine biosynthesis</keyword>
<evidence type="ECO:0000313" key="4">
    <source>
        <dbReference type="EMBL" id="MBN6102937.1"/>
    </source>
</evidence>
<feature type="binding site" evidence="2">
    <location>
        <position position="43"/>
    </location>
    <ligand>
        <name>Mg(2+)</name>
        <dbReference type="ChEBI" id="CHEBI:18420"/>
        <label>2</label>
    </ligand>
</feature>
<feature type="binding site" evidence="2">
    <location>
        <position position="27"/>
    </location>
    <ligand>
        <name>Mg(2+)</name>
        <dbReference type="ChEBI" id="CHEBI:18420"/>
        <label>4</label>
    </ligand>
</feature>
<gene>
    <name evidence="2" type="primary">thiL</name>
    <name evidence="4" type="ORF">JR064_12225</name>
</gene>
<keyword evidence="2" id="KW-0547">Nucleotide-binding</keyword>
<comment type="caution">
    <text evidence="2">Lacks conserved residue(s) required for the propagation of feature annotation.</text>
</comment>
<keyword evidence="2 4" id="KW-0418">Kinase</keyword>
<dbReference type="Proteomes" id="UP000695802">
    <property type="component" value="Unassembled WGS sequence"/>
</dbReference>
<keyword evidence="2" id="KW-0479">Metal-binding</keyword>
<comment type="caution">
    <text evidence="4">The sequence shown here is derived from an EMBL/GenBank/DDBJ whole genome shotgun (WGS) entry which is preliminary data.</text>
</comment>
<name>A0ABS3B334_9XANT</name>
<feature type="binding site" evidence="2">
    <location>
        <position position="209"/>
    </location>
    <ligand>
        <name>ATP</name>
        <dbReference type="ChEBI" id="CHEBI:30616"/>
    </ligand>
</feature>
<dbReference type="InterPro" id="IPR036676">
    <property type="entry name" value="PurM-like_C_sf"/>
</dbReference>
<dbReference type="EC" id="2.7.4.16" evidence="2"/>
<evidence type="ECO:0000256" key="2">
    <source>
        <dbReference type="HAMAP-Rule" id="MF_02128"/>
    </source>
</evidence>
<evidence type="ECO:0000256" key="1">
    <source>
        <dbReference type="ARBA" id="ARBA00022977"/>
    </source>
</evidence>
<feature type="binding site" evidence="2">
    <location>
        <position position="27"/>
    </location>
    <ligand>
        <name>Mg(2+)</name>
        <dbReference type="ChEBI" id="CHEBI:18420"/>
        <label>3</label>
    </ligand>
</feature>
<dbReference type="EMBL" id="JAFIWB010000012">
    <property type="protein sequence ID" value="MBN6102937.1"/>
    <property type="molecule type" value="Genomic_DNA"/>
</dbReference>
<protein>
    <recommendedName>
        <fullName evidence="2">Thiamine-monophosphate kinase</fullName>
        <shortName evidence="2">TMP kinase</shortName>
        <shortName evidence="2">Thiamine-phosphate kinase</shortName>
        <ecNumber evidence="2">2.7.4.16</ecNumber>
    </recommendedName>
</protein>
<dbReference type="SUPFAM" id="SSF56042">
    <property type="entry name" value="PurM C-terminal domain-like"/>
    <property type="match status" value="1"/>
</dbReference>
<evidence type="ECO:0000313" key="5">
    <source>
        <dbReference type="Proteomes" id="UP000695802"/>
    </source>
</evidence>
<dbReference type="SUPFAM" id="SSF55326">
    <property type="entry name" value="PurM N-terminal domain-like"/>
    <property type="match status" value="1"/>
</dbReference>
<feature type="binding site" evidence="2">
    <location>
        <position position="73"/>
    </location>
    <ligand>
        <name>Mg(2+)</name>
        <dbReference type="ChEBI" id="CHEBI:18420"/>
        <label>3</label>
    </ligand>
</feature>
<feature type="domain" description="PurM-like N-terminal" evidence="3">
    <location>
        <begin position="25"/>
        <end position="137"/>
    </location>
</feature>
<organism evidence="4 5">
    <name type="scientific">Xanthomonas bonasiae</name>
    <dbReference type="NCBI Taxonomy" id="2810351"/>
    <lineage>
        <taxon>Bacteria</taxon>
        <taxon>Pseudomonadati</taxon>
        <taxon>Pseudomonadota</taxon>
        <taxon>Gammaproteobacteria</taxon>
        <taxon>Lysobacterales</taxon>
        <taxon>Lysobacteraceae</taxon>
        <taxon>Xanthomonas</taxon>
    </lineage>
</organism>
<feature type="binding site" evidence="2">
    <location>
        <position position="42"/>
    </location>
    <ligand>
        <name>Mg(2+)</name>
        <dbReference type="ChEBI" id="CHEBI:18420"/>
        <label>1</label>
    </ligand>
</feature>
<feature type="binding site" evidence="2">
    <location>
        <position position="210"/>
    </location>
    <ligand>
        <name>Mg(2+)</name>
        <dbReference type="ChEBI" id="CHEBI:18420"/>
        <label>5</label>
    </ligand>
</feature>
<dbReference type="InterPro" id="IPR036921">
    <property type="entry name" value="PurM-like_N_sf"/>
</dbReference>
<dbReference type="CDD" id="cd02194">
    <property type="entry name" value="ThiL"/>
    <property type="match status" value="1"/>
</dbReference>
<comment type="catalytic activity">
    <reaction evidence="2">
        <text>thiamine phosphate + ATP = thiamine diphosphate + ADP</text>
        <dbReference type="Rhea" id="RHEA:15913"/>
        <dbReference type="ChEBI" id="CHEBI:30616"/>
        <dbReference type="ChEBI" id="CHEBI:37575"/>
        <dbReference type="ChEBI" id="CHEBI:58937"/>
        <dbReference type="ChEBI" id="CHEBI:456216"/>
        <dbReference type="EC" id="2.7.4.16"/>
    </reaction>
</comment>
<dbReference type="PANTHER" id="PTHR30270">
    <property type="entry name" value="THIAMINE-MONOPHOSPHATE KINASE"/>
    <property type="match status" value="1"/>
</dbReference>
<dbReference type="InterPro" id="IPR006283">
    <property type="entry name" value="ThiL-like"/>
</dbReference>
<feature type="binding site" evidence="2">
    <location>
        <position position="146"/>
    </location>
    <ligand>
        <name>ATP</name>
        <dbReference type="ChEBI" id="CHEBI:30616"/>
    </ligand>
</feature>
<feature type="binding site" evidence="2">
    <location>
        <position position="207"/>
    </location>
    <ligand>
        <name>Mg(2+)</name>
        <dbReference type="ChEBI" id="CHEBI:18420"/>
        <label>3</label>
    </ligand>
</feature>
<feature type="binding site" evidence="2">
    <location>
        <position position="326"/>
    </location>
    <ligand>
        <name>substrate</name>
    </ligand>
</feature>
<dbReference type="HAMAP" id="MF_02128">
    <property type="entry name" value="TMP_kinase"/>
    <property type="match status" value="1"/>
</dbReference>
<keyword evidence="2" id="KW-0808">Transferase</keyword>
<dbReference type="GO" id="GO:0016301">
    <property type="term" value="F:kinase activity"/>
    <property type="evidence" value="ECO:0007669"/>
    <property type="project" value="UniProtKB-KW"/>
</dbReference>
<keyword evidence="5" id="KW-1185">Reference proteome</keyword>
<comment type="pathway">
    <text evidence="2">Cofactor biosynthesis; thiamine diphosphate biosynthesis; thiamine diphosphate from thiamine phosphate: step 1/1.</text>
</comment>
<feature type="binding site" evidence="2">
    <location>
        <position position="73"/>
    </location>
    <ligand>
        <name>Mg(2+)</name>
        <dbReference type="ChEBI" id="CHEBI:18420"/>
        <label>4</label>
    </ligand>
</feature>
<dbReference type="RefSeq" id="WP_206229888.1">
    <property type="nucleotide sequence ID" value="NZ_JAFIWB010000012.1"/>
</dbReference>
<proteinExistence type="inferred from homology"/>
<feature type="binding site" evidence="2">
    <location>
        <begin position="120"/>
        <end position="121"/>
    </location>
    <ligand>
        <name>ATP</name>
        <dbReference type="ChEBI" id="CHEBI:30616"/>
    </ligand>
</feature>
<reference evidence="4 5" key="1">
    <citation type="submission" date="2021-02" db="EMBL/GenBank/DDBJ databases">
        <title>Taxonomically Unique Crown Gall-Associated Xanthomonas Stains Have Deficiency in Virulence Repertories.</title>
        <authorList>
            <person name="Mafakheri H."/>
            <person name="Taghavi S.M."/>
            <person name="Dimkic I."/>
            <person name="Nemanja K."/>
            <person name="Osdaghi E."/>
        </authorList>
    </citation>
    <scope>NUCLEOTIDE SEQUENCE [LARGE SCALE GENOMIC DNA]</scope>
    <source>
        <strain evidence="4 5">FX4</strain>
    </source>
</reference>
<evidence type="ECO:0000259" key="3">
    <source>
        <dbReference type="Pfam" id="PF00586"/>
    </source>
</evidence>